<dbReference type="InterPro" id="IPR027410">
    <property type="entry name" value="TCP-1-like_intermed_sf"/>
</dbReference>
<dbReference type="STRING" id="988480.A0A075B4Y3"/>
<dbReference type="Proteomes" id="UP000030755">
    <property type="component" value="Unassembled WGS sequence"/>
</dbReference>
<dbReference type="InterPro" id="IPR027409">
    <property type="entry name" value="GroEL-like_apical_dom_sf"/>
</dbReference>
<dbReference type="EMBL" id="KE560463">
    <property type="protein sequence ID" value="EPZ36751.1"/>
    <property type="molecule type" value="Genomic_DNA"/>
</dbReference>
<dbReference type="AlphaFoldDB" id="A0A075B4Y3"/>
<accession>A0A075B4Y3</accession>
<evidence type="ECO:0000313" key="9">
    <source>
        <dbReference type="Proteomes" id="UP000030755"/>
    </source>
</evidence>
<dbReference type="SUPFAM" id="SSF48592">
    <property type="entry name" value="GroEL equatorial domain-like"/>
    <property type="match status" value="1"/>
</dbReference>
<dbReference type="GO" id="GO:0140662">
    <property type="term" value="F:ATP-dependent protein folding chaperone"/>
    <property type="evidence" value="ECO:0007669"/>
    <property type="project" value="InterPro"/>
</dbReference>
<gene>
    <name evidence="7" type="ORF">O9G_005968</name>
    <name evidence="8" type="ORF">ROZALSC1DRAFT_30911</name>
</gene>
<dbReference type="Pfam" id="PF00118">
    <property type="entry name" value="Cpn60_TCP1"/>
    <property type="match status" value="1"/>
</dbReference>
<keyword evidence="4" id="KW-0547">Nucleotide-binding</keyword>
<keyword evidence="5" id="KW-0067">ATP-binding</keyword>
<evidence type="ECO:0000313" key="8">
    <source>
        <dbReference type="EMBL" id="RKP17262.1"/>
    </source>
</evidence>
<evidence type="ECO:0000313" key="10">
    <source>
        <dbReference type="Proteomes" id="UP000281549"/>
    </source>
</evidence>
<dbReference type="HOGENOM" id="CLU_099215_0_0_1"/>
<dbReference type="Gene3D" id="3.50.7.10">
    <property type="entry name" value="GroEL"/>
    <property type="match status" value="1"/>
</dbReference>
<evidence type="ECO:0000256" key="1">
    <source>
        <dbReference type="ARBA" id="ARBA00002912"/>
    </source>
</evidence>
<reference evidence="8" key="3">
    <citation type="submission" date="2018-08" db="EMBL/GenBank/DDBJ databases">
        <title>Leveraging single-cell genomics to expand the Fungal Tree of Life.</title>
        <authorList>
            <consortium name="DOE Joint Genome Institute"/>
            <person name="Ahrendt S.R."/>
            <person name="Quandt C.A."/>
            <person name="Ciobanu D."/>
            <person name="Clum A."/>
            <person name="Salamov A."/>
            <person name="Andreopoulos B."/>
            <person name="Cheng J.-F."/>
            <person name="Woyke T."/>
            <person name="Pelin A."/>
            <person name="Henrissat B."/>
            <person name="Reynolds N."/>
            <person name="Benny G.L."/>
            <person name="Smith M.E."/>
            <person name="James T.Y."/>
            <person name="Grigoriev I.V."/>
        </authorList>
    </citation>
    <scope>NUCLEOTIDE SEQUENCE</scope>
    <source>
        <strain evidence="8">CSF55</strain>
    </source>
</reference>
<dbReference type="InterPro" id="IPR027413">
    <property type="entry name" value="GROEL-like_equatorial_sf"/>
</dbReference>
<dbReference type="OrthoDB" id="1748577at2759"/>
<dbReference type="InterPro" id="IPR017998">
    <property type="entry name" value="Chaperone_TCP-1"/>
</dbReference>
<dbReference type="Gene3D" id="3.30.260.10">
    <property type="entry name" value="TCP-1-like chaperonin intermediate domain"/>
    <property type="match status" value="1"/>
</dbReference>
<dbReference type="Proteomes" id="UP000281549">
    <property type="component" value="Unassembled WGS sequence"/>
</dbReference>
<keyword evidence="6" id="KW-0143">Chaperone</keyword>
<dbReference type="InterPro" id="IPR002423">
    <property type="entry name" value="Cpn60/GroEL/TCP-1"/>
</dbReference>
<reference evidence="10" key="2">
    <citation type="journal article" date="2018" name="Nat. Microbiol.">
        <title>Leveraging single-cell genomics to expand the fungal tree of life.</title>
        <authorList>
            <person name="Ahrendt S.R."/>
            <person name="Quandt C.A."/>
            <person name="Ciobanu D."/>
            <person name="Clum A."/>
            <person name="Salamov A."/>
            <person name="Andreopoulos B."/>
            <person name="Cheng J.F."/>
            <person name="Woyke T."/>
            <person name="Pelin A."/>
            <person name="Henrissat B."/>
            <person name="Reynolds N.K."/>
            <person name="Benny G.L."/>
            <person name="Smith M.E."/>
            <person name="James T.Y."/>
            <person name="Grigoriev I.V."/>
        </authorList>
    </citation>
    <scope>NUCLEOTIDE SEQUENCE [LARGE SCALE GENOMIC DNA]</scope>
    <source>
        <strain evidence="10">CSF55</strain>
    </source>
</reference>
<comment type="similarity">
    <text evidence="2">Belongs to the TCP-1 chaperonin family.</text>
</comment>
<keyword evidence="9" id="KW-1185">Reference proteome</keyword>
<evidence type="ECO:0000313" key="7">
    <source>
        <dbReference type="EMBL" id="EPZ36751.1"/>
    </source>
</evidence>
<evidence type="ECO:0000256" key="6">
    <source>
        <dbReference type="ARBA" id="ARBA00023186"/>
    </source>
</evidence>
<sequence>MRLMLVTGSAVSYLSLHFINRYGMLLKILSKFELRRLCRVTGVTVLARVRVPMAEEIKFCDVVETVEIRDRRSVFRQGGERTVNYLDEIERSIDVAVNNVKSFAKDNRLVAGAGAFEIELARSLLAHGERIPGLTQSLQIIPRTLDENAGFDSTAEIANLFALHEQSSATLGFSVEEGGQIDAAEERIFDSHAIKLIRLATDAALNDK</sequence>
<dbReference type="GO" id="GO:0005524">
    <property type="term" value="F:ATP binding"/>
    <property type="evidence" value="ECO:0007669"/>
    <property type="project" value="UniProtKB-KW"/>
</dbReference>
<dbReference type="Gene3D" id="1.10.560.10">
    <property type="entry name" value="GroEL-like equatorial domain"/>
    <property type="match status" value="1"/>
</dbReference>
<dbReference type="SUPFAM" id="SSF52029">
    <property type="entry name" value="GroEL apical domain-like"/>
    <property type="match status" value="1"/>
</dbReference>
<evidence type="ECO:0000256" key="5">
    <source>
        <dbReference type="ARBA" id="ARBA00022840"/>
    </source>
</evidence>
<dbReference type="PANTHER" id="PTHR11353">
    <property type="entry name" value="CHAPERONIN"/>
    <property type="match status" value="1"/>
</dbReference>
<proteinExistence type="inferred from homology"/>
<protein>
    <submittedName>
        <fullName evidence="8">Chaperonin Cpn60/TCP-1</fullName>
    </submittedName>
    <submittedName>
        <fullName evidence="7">T-complex protein 1, theta subunit domain-containing protein</fullName>
    </submittedName>
</protein>
<comment type="subunit">
    <text evidence="3">Component of the T-complex protein 1 (TCP1) complex.</text>
</comment>
<evidence type="ECO:0000256" key="3">
    <source>
        <dbReference type="ARBA" id="ARBA00011381"/>
    </source>
</evidence>
<name>A0A075B4Y3_ROZAC</name>
<organism evidence="7 9">
    <name type="scientific">Rozella allomycis (strain CSF55)</name>
    <dbReference type="NCBI Taxonomy" id="988480"/>
    <lineage>
        <taxon>Eukaryota</taxon>
        <taxon>Fungi</taxon>
        <taxon>Fungi incertae sedis</taxon>
        <taxon>Cryptomycota</taxon>
        <taxon>Cryptomycota incertae sedis</taxon>
        <taxon>Rozella</taxon>
    </lineage>
</organism>
<dbReference type="EMBL" id="ML005937">
    <property type="protein sequence ID" value="RKP17262.1"/>
    <property type="molecule type" value="Genomic_DNA"/>
</dbReference>
<comment type="function">
    <text evidence="1">Molecular chaperone; assists the folding of proteins upon ATP hydrolysis.</text>
</comment>
<evidence type="ECO:0000256" key="2">
    <source>
        <dbReference type="ARBA" id="ARBA00008020"/>
    </source>
</evidence>
<evidence type="ECO:0000256" key="4">
    <source>
        <dbReference type="ARBA" id="ARBA00022741"/>
    </source>
</evidence>
<reference evidence="7 9" key="1">
    <citation type="journal article" date="2013" name="Curr. Biol.">
        <title>Shared signatures of parasitism and phylogenomics unite Cryptomycota and microsporidia.</title>
        <authorList>
            <person name="James T.Y."/>
            <person name="Pelin A."/>
            <person name="Bonen L."/>
            <person name="Ahrendt S."/>
            <person name="Sain D."/>
            <person name="Corradi N."/>
            <person name="Stajich J.E."/>
        </authorList>
    </citation>
    <scope>NUCLEOTIDE SEQUENCE [LARGE SCALE GENOMIC DNA]</scope>
    <source>
        <strain evidence="7 9">CSF55</strain>
        <strain evidence="7 9">CSF55</strain>
    </source>
</reference>